<comment type="caution">
    <text evidence="1">The sequence shown here is derived from an EMBL/GenBank/DDBJ whole genome shotgun (WGS) entry which is preliminary data.</text>
</comment>
<organism evidence="1 2">
    <name type="scientific">Hypoxylon rubiginosum</name>
    <dbReference type="NCBI Taxonomy" id="110542"/>
    <lineage>
        <taxon>Eukaryota</taxon>
        <taxon>Fungi</taxon>
        <taxon>Dikarya</taxon>
        <taxon>Ascomycota</taxon>
        <taxon>Pezizomycotina</taxon>
        <taxon>Sordariomycetes</taxon>
        <taxon>Xylariomycetidae</taxon>
        <taxon>Xylariales</taxon>
        <taxon>Hypoxylaceae</taxon>
        <taxon>Hypoxylon</taxon>
    </lineage>
</organism>
<reference evidence="1 2" key="1">
    <citation type="journal article" date="2022" name="New Phytol.">
        <title>Ecological generalism drives hyperdiversity of secondary metabolite gene clusters in xylarialean endophytes.</title>
        <authorList>
            <person name="Franco M.E.E."/>
            <person name="Wisecaver J.H."/>
            <person name="Arnold A.E."/>
            <person name="Ju Y.M."/>
            <person name="Slot J.C."/>
            <person name="Ahrendt S."/>
            <person name="Moore L.P."/>
            <person name="Eastman K.E."/>
            <person name="Scott K."/>
            <person name="Konkel Z."/>
            <person name="Mondo S.J."/>
            <person name="Kuo A."/>
            <person name="Hayes R.D."/>
            <person name="Haridas S."/>
            <person name="Andreopoulos B."/>
            <person name="Riley R."/>
            <person name="LaButti K."/>
            <person name="Pangilinan J."/>
            <person name="Lipzen A."/>
            <person name="Amirebrahimi M."/>
            <person name="Yan J."/>
            <person name="Adam C."/>
            <person name="Keymanesh K."/>
            <person name="Ng V."/>
            <person name="Louie K."/>
            <person name="Northen T."/>
            <person name="Drula E."/>
            <person name="Henrissat B."/>
            <person name="Hsieh H.M."/>
            <person name="Youens-Clark K."/>
            <person name="Lutzoni F."/>
            <person name="Miadlikowska J."/>
            <person name="Eastwood D.C."/>
            <person name="Hamelin R.C."/>
            <person name="Grigoriev I.V."/>
            <person name="U'Ren J.M."/>
        </authorList>
    </citation>
    <scope>NUCLEOTIDE SEQUENCE [LARGE SCALE GENOMIC DNA]</scope>
    <source>
        <strain evidence="1 2">ER1909</strain>
    </source>
</reference>
<dbReference type="EMBL" id="MU394280">
    <property type="protein sequence ID" value="KAI6093478.1"/>
    <property type="molecule type" value="Genomic_DNA"/>
</dbReference>
<dbReference type="Proteomes" id="UP001497680">
    <property type="component" value="Unassembled WGS sequence"/>
</dbReference>
<keyword evidence="2" id="KW-1185">Reference proteome</keyword>
<proteinExistence type="predicted"/>
<name>A0ACC0DLA0_9PEZI</name>
<evidence type="ECO:0000313" key="2">
    <source>
        <dbReference type="Proteomes" id="UP001497680"/>
    </source>
</evidence>
<evidence type="ECO:0000313" key="1">
    <source>
        <dbReference type="EMBL" id="KAI6093478.1"/>
    </source>
</evidence>
<sequence>MSSYESLLPFIQELVAAQPRRRDFPRFRSFPRELRDMIWHFSISDENTPRYILQSGAAQVSQGPPALAHVCHESRHVAMKTGKMYRLEDGRLTWFRPETDVLLWGGNRLGLGELADHVRNIAIPHALVSNYDEATWTFDFLFDQINFDQLEHVHVEMSNTFTLANKGWHPAIRKKLFDANTVVTPNLSDDTDEIHGKIDDVCTILPDDVATRWEECRTRALNDAKYWYDHITAHLIFAWISTRMDRVKEISDEWMEAVEDEDEILMHPSGVPWWDYLANNSPAFSRTFVFTQITDRERVRFTDYMMSI</sequence>
<accession>A0ACC0DLA0</accession>
<gene>
    <name evidence="1" type="ORF">F4821DRAFT_274092</name>
</gene>
<protein>
    <submittedName>
        <fullName evidence="1">Uncharacterized protein</fullName>
    </submittedName>
</protein>